<proteinExistence type="predicted"/>
<sequence length="150" mass="15675">MVLHSDDCEDEFPGSPSGSEKTSDMPVDYSSCNGECTLAIYWIGFQNAQWQAYVNCVPLKGSGSSTTQTQTSTAGESTSEQSTPSTGTQSAAGSSTSEQSTNAPATSTQATQAPSTDTQAAEAEAKTQTTESETKCKAPSRRLRKKIAAL</sequence>
<evidence type="ECO:0000256" key="1">
    <source>
        <dbReference type="SAM" id="MobiDB-lite"/>
    </source>
</evidence>
<dbReference type="EMBL" id="BSXW01000509">
    <property type="protein sequence ID" value="GMF24250.1"/>
    <property type="molecule type" value="Genomic_DNA"/>
</dbReference>
<evidence type="ECO:0000313" key="3">
    <source>
        <dbReference type="Proteomes" id="UP001165083"/>
    </source>
</evidence>
<dbReference type="Proteomes" id="UP001165083">
    <property type="component" value="Unassembled WGS sequence"/>
</dbReference>
<feature type="region of interest" description="Disordered" evidence="1">
    <location>
        <begin position="61"/>
        <end position="150"/>
    </location>
</feature>
<organism evidence="2 3">
    <name type="scientific">Phytophthora lilii</name>
    <dbReference type="NCBI Taxonomy" id="2077276"/>
    <lineage>
        <taxon>Eukaryota</taxon>
        <taxon>Sar</taxon>
        <taxon>Stramenopiles</taxon>
        <taxon>Oomycota</taxon>
        <taxon>Peronosporomycetes</taxon>
        <taxon>Peronosporales</taxon>
        <taxon>Peronosporaceae</taxon>
        <taxon>Phytophthora</taxon>
    </lineage>
</organism>
<dbReference type="OrthoDB" id="121999at2759"/>
<feature type="compositionally biased region" description="Basic residues" evidence="1">
    <location>
        <begin position="138"/>
        <end position="150"/>
    </location>
</feature>
<feature type="compositionally biased region" description="Low complexity" evidence="1">
    <location>
        <begin position="61"/>
        <end position="131"/>
    </location>
</feature>
<protein>
    <submittedName>
        <fullName evidence="2">Unnamed protein product</fullName>
    </submittedName>
</protein>
<reference evidence="2" key="1">
    <citation type="submission" date="2023-04" db="EMBL/GenBank/DDBJ databases">
        <title>Phytophthora lilii NBRC 32176.</title>
        <authorList>
            <person name="Ichikawa N."/>
            <person name="Sato H."/>
            <person name="Tonouchi N."/>
        </authorList>
    </citation>
    <scope>NUCLEOTIDE SEQUENCE</scope>
    <source>
        <strain evidence="2">NBRC 32176</strain>
    </source>
</reference>
<comment type="caution">
    <text evidence="2">The sequence shown here is derived from an EMBL/GenBank/DDBJ whole genome shotgun (WGS) entry which is preliminary data.</text>
</comment>
<gene>
    <name evidence="2" type="ORF">Plil01_000990500</name>
</gene>
<keyword evidence="3" id="KW-1185">Reference proteome</keyword>
<name>A0A9W6WZM8_9STRA</name>
<evidence type="ECO:0000313" key="2">
    <source>
        <dbReference type="EMBL" id="GMF24250.1"/>
    </source>
</evidence>
<dbReference type="AlphaFoldDB" id="A0A9W6WZM8"/>
<feature type="region of interest" description="Disordered" evidence="1">
    <location>
        <begin position="1"/>
        <end position="27"/>
    </location>
</feature>
<accession>A0A9W6WZM8</accession>